<keyword evidence="1" id="KW-1133">Transmembrane helix</keyword>
<organism evidence="2 3">
    <name type="scientific">Morus notabilis</name>
    <dbReference type="NCBI Taxonomy" id="981085"/>
    <lineage>
        <taxon>Eukaryota</taxon>
        <taxon>Viridiplantae</taxon>
        <taxon>Streptophyta</taxon>
        <taxon>Embryophyta</taxon>
        <taxon>Tracheophyta</taxon>
        <taxon>Spermatophyta</taxon>
        <taxon>Magnoliopsida</taxon>
        <taxon>eudicotyledons</taxon>
        <taxon>Gunneridae</taxon>
        <taxon>Pentapetalae</taxon>
        <taxon>rosids</taxon>
        <taxon>fabids</taxon>
        <taxon>Rosales</taxon>
        <taxon>Moraceae</taxon>
        <taxon>Moreae</taxon>
        <taxon>Morus</taxon>
    </lineage>
</organism>
<feature type="transmembrane region" description="Helical" evidence="1">
    <location>
        <begin position="84"/>
        <end position="104"/>
    </location>
</feature>
<evidence type="ECO:0000256" key="1">
    <source>
        <dbReference type="SAM" id="Phobius"/>
    </source>
</evidence>
<dbReference type="AlphaFoldDB" id="W9QNU5"/>
<protein>
    <recommendedName>
        <fullName evidence="4">PGG domain-containing protein</fullName>
    </recommendedName>
</protein>
<keyword evidence="3" id="KW-1185">Reference proteome</keyword>
<sequence length="108" mass="11943">MYGKSHTTTQSAGKLILWASLATTLALMQLPYQKVDGKLLPTIIFNKQPSLFHAFILSLNFSIFGSFIEIILREEYPRVARSCLLLALVSMTVGIAILAVAYIVPVPF</sequence>
<evidence type="ECO:0000313" key="2">
    <source>
        <dbReference type="EMBL" id="EXB44930.1"/>
    </source>
</evidence>
<evidence type="ECO:0008006" key="4">
    <source>
        <dbReference type="Google" id="ProtNLM"/>
    </source>
</evidence>
<dbReference type="Proteomes" id="UP000030645">
    <property type="component" value="Unassembled WGS sequence"/>
</dbReference>
<gene>
    <name evidence="2" type="ORF">L484_026518</name>
</gene>
<evidence type="ECO:0000313" key="3">
    <source>
        <dbReference type="Proteomes" id="UP000030645"/>
    </source>
</evidence>
<keyword evidence="1" id="KW-0812">Transmembrane</keyword>
<proteinExistence type="predicted"/>
<dbReference type="eggNOG" id="ENOG502S98D">
    <property type="taxonomic scope" value="Eukaryota"/>
</dbReference>
<keyword evidence="1" id="KW-0472">Membrane</keyword>
<reference evidence="3" key="1">
    <citation type="submission" date="2013-01" db="EMBL/GenBank/DDBJ databases">
        <title>Draft Genome Sequence of a Mulberry Tree, Morus notabilis C.K. Schneid.</title>
        <authorList>
            <person name="He N."/>
            <person name="Zhao S."/>
        </authorList>
    </citation>
    <scope>NUCLEOTIDE SEQUENCE</scope>
</reference>
<accession>W9QNU5</accession>
<feature type="transmembrane region" description="Helical" evidence="1">
    <location>
        <begin position="52"/>
        <end position="72"/>
    </location>
</feature>
<name>W9QNU5_9ROSA</name>
<dbReference type="EMBL" id="KE343883">
    <property type="protein sequence ID" value="EXB44930.1"/>
    <property type="molecule type" value="Genomic_DNA"/>
</dbReference>
<feature type="transmembrane region" description="Helical" evidence="1">
    <location>
        <begin position="12"/>
        <end position="32"/>
    </location>
</feature>